<gene>
    <name evidence="6" type="ORF">CIT292_07582</name>
</gene>
<accession>D4BAT8</accession>
<dbReference type="InterPro" id="IPR001647">
    <property type="entry name" value="HTH_TetR"/>
</dbReference>
<dbReference type="InterPro" id="IPR009057">
    <property type="entry name" value="Homeodomain-like_sf"/>
</dbReference>
<proteinExistence type="predicted"/>
<evidence type="ECO:0000256" key="1">
    <source>
        <dbReference type="ARBA" id="ARBA00023015"/>
    </source>
</evidence>
<dbReference type="HOGENOM" id="CLU_069356_28_2_6"/>
<dbReference type="InterPro" id="IPR036271">
    <property type="entry name" value="Tet_transcr_reg_TetR-rel_C_sf"/>
</dbReference>
<dbReference type="eggNOG" id="COG1309">
    <property type="taxonomic scope" value="Bacteria"/>
</dbReference>
<dbReference type="Gene3D" id="1.10.357.10">
    <property type="entry name" value="Tetracycline Repressor, domain 2"/>
    <property type="match status" value="1"/>
</dbReference>
<sequence length="205" mass="22942">MESPVMRYAKDHKEETRKRIIGVASQRFREEGIEKVGVAALMHDAHLTVGGFYSHFKSKEELIHEAIARAAEETYCKTFGGPDNAESLTLRQILTRYLSVEHRDAPASGCVVAALSSELMNRPEDTRAMVSDKIMEKIHRIADCLAEDVDMDTRMRVARSVWAIMVGTLQLSRLIPDNKMSVQILKDGIDNALALAGQTGMRQQK</sequence>
<dbReference type="SUPFAM" id="SSF46689">
    <property type="entry name" value="Homeodomain-like"/>
    <property type="match status" value="1"/>
</dbReference>
<dbReference type="InterPro" id="IPR011075">
    <property type="entry name" value="TetR_C"/>
</dbReference>
<evidence type="ECO:0000256" key="2">
    <source>
        <dbReference type="ARBA" id="ARBA00023125"/>
    </source>
</evidence>
<dbReference type="Pfam" id="PF00440">
    <property type="entry name" value="TetR_N"/>
    <property type="match status" value="1"/>
</dbReference>
<name>D4BAT8_9ENTR</name>
<dbReference type="EMBL" id="ABWL02000006">
    <property type="protein sequence ID" value="EFE09299.1"/>
    <property type="molecule type" value="Genomic_DNA"/>
</dbReference>
<feature type="DNA-binding region" description="H-T-H motif" evidence="4">
    <location>
        <begin position="37"/>
        <end position="56"/>
    </location>
</feature>
<dbReference type="Gene3D" id="1.10.10.60">
    <property type="entry name" value="Homeodomain-like"/>
    <property type="match status" value="1"/>
</dbReference>
<dbReference type="PRINTS" id="PR00455">
    <property type="entry name" value="HTHTETR"/>
</dbReference>
<keyword evidence="1" id="KW-0805">Transcription regulation</keyword>
<evidence type="ECO:0000313" key="6">
    <source>
        <dbReference type="EMBL" id="EFE09299.1"/>
    </source>
</evidence>
<organism evidence="6 7">
    <name type="scientific">Citrobacter youngae ATCC 29220</name>
    <dbReference type="NCBI Taxonomy" id="500640"/>
    <lineage>
        <taxon>Bacteria</taxon>
        <taxon>Pseudomonadati</taxon>
        <taxon>Pseudomonadota</taxon>
        <taxon>Gammaproteobacteria</taxon>
        <taxon>Enterobacterales</taxon>
        <taxon>Enterobacteriaceae</taxon>
        <taxon>Citrobacter</taxon>
        <taxon>Citrobacter freundii complex</taxon>
    </lineage>
</organism>
<dbReference type="PROSITE" id="PS50977">
    <property type="entry name" value="HTH_TETR_2"/>
    <property type="match status" value="1"/>
</dbReference>
<protein>
    <submittedName>
        <fullName evidence="6">Transcriptional regulator, TetR family</fullName>
    </submittedName>
</protein>
<reference evidence="6 7" key="1">
    <citation type="submission" date="2010-02" db="EMBL/GenBank/DDBJ databases">
        <authorList>
            <person name="Weinstock G."/>
            <person name="Sodergren E."/>
            <person name="Clifton S."/>
            <person name="Fulton L."/>
            <person name="Fulton B."/>
            <person name="Courtney L."/>
            <person name="Fronick C."/>
            <person name="Harrison M."/>
            <person name="Strong C."/>
            <person name="Farmer C."/>
            <person name="Delahaunty K."/>
            <person name="Markovic C."/>
            <person name="Hall O."/>
            <person name="Minx P."/>
            <person name="Tomlinson C."/>
            <person name="Mitreva M."/>
            <person name="Nelson J."/>
            <person name="Hou S."/>
            <person name="Wollam A."/>
            <person name="Pepin K.H."/>
            <person name="Johnson M."/>
            <person name="Bhonagiri V."/>
            <person name="Zhang X."/>
            <person name="Suruliraj S."/>
            <person name="Warren W."/>
            <person name="Chinwalla A."/>
            <person name="Mardis E.R."/>
            <person name="Wilson R.K."/>
        </authorList>
    </citation>
    <scope>NUCLEOTIDE SEQUENCE [LARGE SCALE GENOMIC DNA]</scope>
    <source>
        <strain evidence="6 7">ATCC 29220</strain>
    </source>
</reference>
<dbReference type="GO" id="GO:0003677">
    <property type="term" value="F:DNA binding"/>
    <property type="evidence" value="ECO:0007669"/>
    <property type="project" value="UniProtKB-UniRule"/>
</dbReference>
<dbReference type="SUPFAM" id="SSF48498">
    <property type="entry name" value="Tetracyclin repressor-like, C-terminal domain"/>
    <property type="match status" value="1"/>
</dbReference>
<dbReference type="AlphaFoldDB" id="D4BAT8"/>
<evidence type="ECO:0000259" key="5">
    <source>
        <dbReference type="PROSITE" id="PS50977"/>
    </source>
</evidence>
<dbReference type="Pfam" id="PF16925">
    <property type="entry name" value="TetR_C_13"/>
    <property type="match status" value="1"/>
</dbReference>
<feature type="domain" description="HTH tetR-type" evidence="5">
    <location>
        <begin position="14"/>
        <end position="74"/>
    </location>
</feature>
<evidence type="ECO:0000256" key="3">
    <source>
        <dbReference type="ARBA" id="ARBA00023163"/>
    </source>
</evidence>
<comment type="caution">
    <text evidence="6">The sequence shown here is derived from an EMBL/GenBank/DDBJ whole genome shotgun (WGS) entry which is preliminary data.</text>
</comment>
<dbReference type="PANTHER" id="PTHR47506">
    <property type="entry name" value="TRANSCRIPTIONAL REGULATORY PROTEIN"/>
    <property type="match status" value="1"/>
</dbReference>
<dbReference type="PANTHER" id="PTHR47506:SF7">
    <property type="entry name" value="TRANSCRIPTIONAL REGULATORY PROTEIN"/>
    <property type="match status" value="1"/>
</dbReference>
<keyword evidence="3" id="KW-0804">Transcription</keyword>
<evidence type="ECO:0000256" key="4">
    <source>
        <dbReference type="PROSITE-ProRule" id="PRU00335"/>
    </source>
</evidence>
<evidence type="ECO:0000313" key="7">
    <source>
        <dbReference type="Proteomes" id="UP000003880"/>
    </source>
</evidence>
<keyword evidence="2 4" id="KW-0238">DNA-binding</keyword>
<dbReference type="Proteomes" id="UP000003880">
    <property type="component" value="Unassembled WGS sequence"/>
</dbReference>